<dbReference type="EMBL" id="AWQS01000003">
    <property type="protein sequence ID" value="EWT07890.1"/>
    <property type="molecule type" value="Genomic_DNA"/>
</dbReference>
<evidence type="ECO:0000313" key="2">
    <source>
        <dbReference type="EMBL" id="EWT07890.1"/>
    </source>
</evidence>
<name>W9GP20_9MICO</name>
<proteinExistence type="predicted"/>
<accession>W9GP20</accession>
<gene>
    <name evidence="2" type="ORF">N864_19530</name>
</gene>
<dbReference type="Proteomes" id="UP000019494">
    <property type="component" value="Unassembled WGS sequence"/>
</dbReference>
<feature type="domain" description="PIN like" evidence="1">
    <location>
        <begin position="34"/>
        <end position="249"/>
    </location>
</feature>
<dbReference type="Pfam" id="PF18476">
    <property type="entry name" value="PIN_8"/>
    <property type="match status" value="1"/>
</dbReference>
<keyword evidence="3" id="KW-1185">Reference proteome</keyword>
<sequence length="509" mass="56586">MGDGPSGRGIYDGFEGYRDPTEDEVLALLETCPVILDTNVLLDIYGFEEPARLLALDVLESIRSRLWLPHQVMREFWRNRHSVIADIPGPVQPIDAVRSELLAIVNSLRPDRERPEEIQAMRETVETQLNELSEAISKARGNPLNVAQILSDTSLDPVLARLEEILAGRVGPSFGDDEPSLIDAGLKRFADKVPPGYKDGEEKSDQVLERGTGDYLMWEQTLRYLAGLQEPSGAFVLVTNDAKEDWRINITVPKKRALGVRPELVVEALERTGLRLVLLQQSDFYRLMSRIRPSDEAASESLVEASALSSRDDTPNESQWTEAAYKHLLHELREAGGQVQADIISLAAQAGGFISRAEIYEYAGYAEDRSLRRFAMPAQRITLTLIESELLSENAPMPLEAVYEGPGKTVGYRVPREFTEYEAHRSEQPTWVQAAATVAATAPERVWTVNDLVSEIRRLGIRDVSAARTPEATLRRDLSLRDGTYFDPVDGGFKLRSGVSARDGATSVS</sequence>
<evidence type="ECO:0000259" key="1">
    <source>
        <dbReference type="Pfam" id="PF18476"/>
    </source>
</evidence>
<organism evidence="2 3">
    <name type="scientific">Intrasporangium chromatireducens Q5-1</name>
    <dbReference type="NCBI Taxonomy" id="584657"/>
    <lineage>
        <taxon>Bacteria</taxon>
        <taxon>Bacillati</taxon>
        <taxon>Actinomycetota</taxon>
        <taxon>Actinomycetes</taxon>
        <taxon>Micrococcales</taxon>
        <taxon>Intrasporangiaceae</taxon>
        <taxon>Intrasporangium</taxon>
    </lineage>
</organism>
<evidence type="ECO:0000313" key="3">
    <source>
        <dbReference type="Proteomes" id="UP000019494"/>
    </source>
</evidence>
<dbReference type="AlphaFoldDB" id="W9GP20"/>
<reference evidence="3" key="1">
    <citation type="submission" date="2013-08" db="EMBL/GenBank/DDBJ databases">
        <title>Intrasporangium oryzae NRRL B-24470.</title>
        <authorList>
            <person name="Liu H."/>
            <person name="Wang G."/>
        </authorList>
    </citation>
    <scope>NUCLEOTIDE SEQUENCE [LARGE SCALE GENOMIC DNA]</scope>
    <source>
        <strain evidence="3">Q5-1</strain>
    </source>
</reference>
<dbReference type="InterPro" id="IPR041578">
    <property type="entry name" value="PIN_8"/>
</dbReference>
<protein>
    <recommendedName>
        <fullName evidence="1">PIN like domain-containing protein</fullName>
    </recommendedName>
</protein>
<comment type="caution">
    <text evidence="2">The sequence shown here is derived from an EMBL/GenBank/DDBJ whole genome shotgun (WGS) entry which is preliminary data.</text>
</comment>
<dbReference type="RefSeq" id="WP_034712178.1">
    <property type="nucleotide sequence ID" value="NZ_AWQS01000003.1"/>
</dbReference>
<dbReference type="OrthoDB" id="9182727at2"/>